<dbReference type="PANTHER" id="PTHR22826:SF106">
    <property type="entry name" value="TRIO, ISOFORM A"/>
    <property type="match status" value="1"/>
</dbReference>
<dbReference type="RefSeq" id="XP_019853833.1">
    <property type="nucleotide sequence ID" value="XM_019998274.1"/>
</dbReference>
<dbReference type="PANTHER" id="PTHR22826">
    <property type="entry name" value="RHO GUANINE EXCHANGE FACTOR-RELATED"/>
    <property type="match status" value="1"/>
</dbReference>
<dbReference type="SMART" id="SM00150">
    <property type="entry name" value="SPEC"/>
    <property type="match status" value="2"/>
</dbReference>
<evidence type="ECO:0000313" key="3">
    <source>
        <dbReference type="EnsemblMetazoa" id="XP_019853833.1"/>
    </source>
</evidence>
<dbReference type="Pfam" id="PF00435">
    <property type="entry name" value="Spectrin"/>
    <property type="match status" value="1"/>
</dbReference>
<dbReference type="CDD" id="cd00176">
    <property type="entry name" value="SPEC"/>
    <property type="match status" value="1"/>
</dbReference>
<dbReference type="GO" id="GO:0019898">
    <property type="term" value="C:extrinsic component of membrane"/>
    <property type="evidence" value="ECO:0007669"/>
    <property type="project" value="TreeGrafter"/>
</dbReference>
<sequence length="779" mass="90120">MATPVGFPSDLEREESQLSLGSSEDYSTLDDIVLKKWKYAEISDLLQMQLAVMPGSQDNNGHSVIVIHAVEQQSFTVFNLGKILCYLKEITSDQVRKFGFTILVDVRQGTWSMIKKTLEVIKVTFVEYVHQVIIMKPKSMWQRGRSSVNFSFKKSKYDFKCILLEHSADVFHYISRSNVPTYQNGDFEYDHFKWISVIEKLEDLMTHLLSVKENYSDLQVIIAKDVVSVDLEEAKKAVKNHLLLLEKFDNHKLESLLTTVKNDVALLQSSTLTNPDFDAAFAQIFQLCDSLKTMNFYLNETWKKKGDSLDHVLQFKTFENDASQHQLWVYDQINYISCEITGIGTDVVSARASKLQIELYQRKINDKHAEINRVIEVGQRLISLNHPSSHLISNTIDEISTTWEKLMDSIHQRDSLMSLSASFHEKEERFIQHSESWMDECSSDSYKSSVQLAVTRHNELADTVSLMYTSAYQDGHHLIEKLRKPVGEGSVPFKFIQATRHVKERLENLYDERNMIEEQWKRRQKYLSQSLNFQLFQMQSEKVSGWIKESGYDHLLKNVAVGASVESVNILLKNHDCFESEAQMFYSQFNILKRKGKELCDNGECRSEEMEPEISTLEKIVHEFAVVLDERREVLLLAKQCFSATNNFLKEVQNVMSSFPHSKVCGTVSEVEGRIVYCHNQRDNINKIGCSTLALWSLLKEMVQSYVIQAKACNLSVKCDVALYDVENRMKLVDREKEKVDELCILREKRLECTVKRLNVFKEINEVQHSLSCLLRYAF</sequence>
<dbReference type="GO" id="GO:0005737">
    <property type="term" value="C:cytoplasm"/>
    <property type="evidence" value="ECO:0007669"/>
    <property type="project" value="TreeGrafter"/>
</dbReference>
<dbReference type="InterPro" id="IPR051336">
    <property type="entry name" value="RhoGEF_Guanine_NuclExch_SF"/>
</dbReference>
<dbReference type="Proteomes" id="UP000007879">
    <property type="component" value="Unassembled WGS sequence"/>
</dbReference>
<evidence type="ECO:0000256" key="1">
    <source>
        <dbReference type="ARBA" id="ARBA00022658"/>
    </source>
</evidence>
<dbReference type="GeneID" id="105313295"/>
<keyword evidence="1" id="KW-0344">Guanine-nucleotide releasing factor</keyword>
<reference evidence="4" key="1">
    <citation type="journal article" date="2010" name="Nature">
        <title>The Amphimedon queenslandica genome and the evolution of animal complexity.</title>
        <authorList>
            <person name="Srivastava M."/>
            <person name="Simakov O."/>
            <person name="Chapman J."/>
            <person name="Fahey B."/>
            <person name="Gauthier M.E."/>
            <person name="Mitros T."/>
            <person name="Richards G.S."/>
            <person name="Conaco C."/>
            <person name="Dacre M."/>
            <person name="Hellsten U."/>
            <person name="Larroux C."/>
            <person name="Putnam N.H."/>
            <person name="Stanke M."/>
            <person name="Adamska M."/>
            <person name="Darling A."/>
            <person name="Degnan S.M."/>
            <person name="Oakley T.H."/>
            <person name="Plachetzki D.C."/>
            <person name="Zhai Y."/>
            <person name="Adamski M."/>
            <person name="Calcino A."/>
            <person name="Cummins S.F."/>
            <person name="Goodstein D.M."/>
            <person name="Harris C."/>
            <person name="Jackson D.J."/>
            <person name="Leys S.P."/>
            <person name="Shu S."/>
            <person name="Woodcroft B.J."/>
            <person name="Vervoort M."/>
            <person name="Kosik K.S."/>
            <person name="Manning G."/>
            <person name="Degnan B.M."/>
            <person name="Rokhsar D.S."/>
        </authorList>
    </citation>
    <scope>NUCLEOTIDE SEQUENCE [LARGE SCALE GENOMIC DNA]</scope>
</reference>
<dbReference type="InterPro" id="IPR018159">
    <property type="entry name" value="Spectrin/alpha-actinin"/>
</dbReference>
<dbReference type="Gene3D" id="1.20.58.60">
    <property type="match status" value="2"/>
</dbReference>
<dbReference type="KEGG" id="aqu:105313295"/>
<dbReference type="InterPro" id="IPR002017">
    <property type="entry name" value="Spectrin_repeat"/>
</dbReference>
<dbReference type="InterPro" id="IPR001251">
    <property type="entry name" value="CRAL-TRIO_dom"/>
</dbReference>
<evidence type="ECO:0000259" key="2">
    <source>
        <dbReference type="Pfam" id="PF13716"/>
    </source>
</evidence>
<proteinExistence type="predicted"/>
<keyword evidence="4" id="KW-1185">Reference proteome</keyword>
<accession>A0AAN0JAX6</accession>
<name>A0AAN0JAX6_AMPQE</name>
<feature type="domain" description="CRAL-TRIO" evidence="2">
    <location>
        <begin position="80"/>
        <end position="191"/>
    </location>
</feature>
<dbReference type="SUPFAM" id="SSF46966">
    <property type="entry name" value="Spectrin repeat"/>
    <property type="match status" value="2"/>
</dbReference>
<reference evidence="3" key="2">
    <citation type="submission" date="2024-06" db="UniProtKB">
        <authorList>
            <consortium name="EnsemblMetazoa"/>
        </authorList>
    </citation>
    <scope>IDENTIFICATION</scope>
</reference>
<dbReference type="EnsemblMetazoa" id="XM_019998274.1">
    <property type="protein sequence ID" value="XP_019853833.1"/>
    <property type="gene ID" value="LOC105313295"/>
</dbReference>
<dbReference type="Pfam" id="PF13716">
    <property type="entry name" value="CRAL_TRIO_2"/>
    <property type="match status" value="1"/>
</dbReference>
<organism evidence="3 4">
    <name type="scientific">Amphimedon queenslandica</name>
    <name type="common">Sponge</name>
    <dbReference type="NCBI Taxonomy" id="400682"/>
    <lineage>
        <taxon>Eukaryota</taxon>
        <taxon>Metazoa</taxon>
        <taxon>Porifera</taxon>
        <taxon>Demospongiae</taxon>
        <taxon>Heteroscleromorpha</taxon>
        <taxon>Haplosclerida</taxon>
        <taxon>Niphatidae</taxon>
        <taxon>Amphimedon</taxon>
    </lineage>
</organism>
<evidence type="ECO:0000313" key="4">
    <source>
        <dbReference type="Proteomes" id="UP000007879"/>
    </source>
</evidence>
<dbReference type="GO" id="GO:0005085">
    <property type="term" value="F:guanyl-nucleotide exchange factor activity"/>
    <property type="evidence" value="ECO:0007669"/>
    <property type="project" value="UniProtKB-KW"/>
</dbReference>
<protein>
    <recommendedName>
        <fullName evidence="2">CRAL-TRIO domain-containing protein</fullName>
    </recommendedName>
</protein>
<dbReference type="AlphaFoldDB" id="A0AAN0JAX6"/>